<organism evidence="1 2">
    <name type="scientific">Aspergillus eucalypticola (strain CBS 122712 / IBT 29274)</name>
    <dbReference type="NCBI Taxonomy" id="1448314"/>
    <lineage>
        <taxon>Eukaryota</taxon>
        <taxon>Fungi</taxon>
        <taxon>Dikarya</taxon>
        <taxon>Ascomycota</taxon>
        <taxon>Pezizomycotina</taxon>
        <taxon>Eurotiomycetes</taxon>
        <taxon>Eurotiomycetidae</taxon>
        <taxon>Eurotiales</taxon>
        <taxon>Aspergillaceae</taxon>
        <taxon>Aspergillus</taxon>
        <taxon>Aspergillus subgen. Circumdati</taxon>
    </lineage>
</organism>
<dbReference type="VEuPathDB" id="FungiDB:BO83DRAFT_169741"/>
<accession>A0A317W3A2</accession>
<dbReference type="RefSeq" id="XP_025391509.1">
    <property type="nucleotide sequence ID" value="XM_025526378.1"/>
</dbReference>
<keyword evidence="2" id="KW-1185">Reference proteome</keyword>
<evidence type="ECO:0000313" key="1">
    <source>
        <dbReference type="EMBL" id="PWY81086.1"/>
    </source>
</evidence>
<dbReference type="EMBL" id="MSFU01000004">
    <property type="protein sequence ID" value="PWY81086.1"/>
    <property type="molecule type" value="Genomic_DNA"/>
</dbReference>
<protein>
    <submittedName>
        <fullName evidence="1">Uncharacterized protein</fullName>
    </submittedName>
</protein>
<reference evidence="1" key="1">
    <citation type="submission" date="2016-12" db="EMBL/GenBank/DDBJ databases">
        <title>The genomes of Aspergillus section Nigri reveals drivers in fungal speciation.</title>
        <authorList>
            <consortium name="DOE Joint Genome Institute"/>
            <person name="Vesth T.C."/>
            <person name="Nybo J."/>
            <person name="Theobald S."/>
            <person name="Brandl J."/>
            <person name="Frisvad J.C."/>
            <person name="Nielsen K.F."/>
            <person name="Lyhne E.K."/>
            <person name="Kogle M.E."/>
            <person name="Kuo A."/>
            <person name="Riley R."/>
            <person name="Clum A."/>
            <person name="Nolan M."/>
            <person name="Lipzen A."/>
            <person name="Salamov A."/>
            <person name="Henrissat B."/>
            <person name="Wiebenga A."/>
            <person name="De vries R.P."/>
            <person name="Grigoriev I.V."/>
            <person name="Mortensen U.H."/>
            <person name="Andersen M.R."/>
            <person name="Baker S.E."/>
        </authorList>
    </citation>
    <scope>NUCLEOTIDE SEQUENCE</scope>
    <source>
        <strain evidence="1">CBS 122712</strain>
    </source>
</reference>
<evidence type="ECO:0000313" key="2">
    <source>
        <dbReference type="Proteomes" id="UP000246171"/>
    </source>
</evidence>
<name>A0A317W3A2_ASPEC</name>
<sequence>MITSMTRALTASVSLTVSPLPGSSTEISDCASEVYSKDEEGVRRTRESVARKTGTIISRVCELPLTVAEIHVAVTRYSLTEVTANREDPCICPAPASSTPMVTIKHGYYLCTIIEINIRM</sequence>
<comment type="caution">
    <text evidence="1">The sequence shown here is derived from an EMBL/GenBank/DDBJ whole genome shotgun (WGS) entry which is preliminary data.</text>
</comment>
<dbReference type="Proteomes" id="UP000246171">
    <property type="component" value="Unassembled WGS sequence"/>
</dbReference>
<proteinExistence type="predicted"/>
<gene>
    <name evidence="1" type="ORF">BO83DRAFT_169741</name>
</gene>
<dbReference type="AlphaFoldDB" id="A0A317W3A2"/>
<dbReference type="GeneID" id="37048340"/>